<organism evidence="7 8">
    <name type="scientific">Rhodocytophaga rosea</name>
    <dbReference type="NCBI Taxonomy" id="2704465"/>
    <lineage>
        <taxon>Bacteria</taxon>
        <taxon>Pseudomonadati</taxon>
        <taxon>Bacteroidota</taxon>
        <taxon>Cytophagia</taxon>
        <taxon>Cytophagales</taxon>
        <taxon>Rhodocytophagaceae</taxon>
        <taxon>Rhodocytophaga</taxon>
    </lineage>
</organism>
<accession>A0A6C0GMG5</accession>
<evidence type="ECO:0000313" key="7">
    <source>
        <dbReference type="EMBL" id="QHT68792.1"/>
    </source>
</evidence>
<evidence type="ECO:0000256" key="3">
    <source>
        <dbReference type="ARBA" id="ARBA00023082"/>
    </source>
</evidence>
<dbReference type="SUPFAM" id="SSF88659">
    <property type="entry name" value="Sigma3 and sigma4 domains of RNA polymerase sigma factors"/>
    <property type="match status" value="1"/>
</dbReference>
<dbReference type="Pfam" id="PF08281">
    <property type="entry name" value="Sigma70_r4_2"/>
    <property type="match status" value="1"/>
</dbReference>
<dbReference type="GO" id="GO:0016987">
    <property type="term" value="F:sigma factor activity"/>
    <property type="evidence" value="ECO:0007669"/>
    <property type="project" value="UniProtKB-KW"/>
</dbReference>
<evidence type="ECO:0000259" key="6">
    <source>
        <dbReference type="Pfam" id="PF08281"/>
    </source>
</evidence>
<dbReference type="RefSeq" id="WP_162444797.1">
    <property type="nucleotide sequence ID" value="NZ_CP048222.1"/>
</dbReference>
<evidence type="ECO:0000256" key="4">
    <source>
        <dbReference type="ARBA" id="ARBA00023163"/>
    </source>
</evidence>
<dbReference type="InterPro" id="IPR036388">
    <property type="entry name" value="WH-like_DNA-bd_sf"/>
</dbReference>
<dbReference type="InterPro" id="IPR014327">
    <property type="entry name" value="RNA_pol_sigma70_bacteroid"/>
</dbReference>
<keyword evidence="3" id="KW-0731">Sigma factor</keyword>
<dbReference type="SUPFAM" id="SSF88946">
    <property type="entry name" value="Sigma2 domain of RNA polymerase sigma factors"/>
    <property type="match status" value="1"/>
</dbReference>
<dbReference type="InterPro" id="IPR007627">
    <property type="entry name" value="RNA_pol_sigma70_r2"/>
</dbReference>
<keyword evidence="8" id="KW-1185">Reference proteome</keyword>
<dbReference type="NCBIfam" id="TIGR02937">
    <property type="entry name" value="sigma70-ECF"/>
    <property type="match status" value="1"/>
</dbReference>
<dbReference type="InterPro" id="IPR013325">
    <property type="entry name" value="RNA_pol_sigma_r2"/>
</dbReference>
<gene>
    <name evidence="7" type="ORF">GXP67_20125</name>
</gene>
<dbReference type="PANTHER" id="PTHR43133">
    <property type="entry name" value="RNA POLYMERASE ECF-TYPE SIGMA FACTO"/>
    <property type="match status" value="1"/>
</dbReference>
<keyword evidence="4" id="KW-0804">Transcription</keyword>
<evidence type="ECO:0000256" key="2">
    <source>
        <dbReference type="ARBA" id="ARBA00023015"/>
    </source>
</evidence>
<dbReference type="InterPro" id="IPR013324">
    <property type="entry name" value="RNA_pol_sigma_r3/r4-like"/>
</dbReference>
<dbReference type="AlphaFoldDB" id="A0A6C0GMG5"/>
<reference evidence="7 8" key="1">
    <citation type="submission" date="2020-01" db="EMBL/GenBank/DDBJ databases">
        <authorList>
            <person name="Kim M.K."/>
        </authorList>
    </citation>
    <scope>NUCLEOTIDE SEQUENCE [LARGE SCALE GENOMIC DNA]</scope>
    <source>
        <strain evidence="7 8">172606-1</strain>
    </source>
</reference>
<proteinExistence type="inferred from homology"/>
<dbReference type="InterPro" id="IPR014284">
    <property type="entry name" value="RNA_pol_sigma-70_dom"/>
</dbReference>
<comment type="similarity">
    <text evidence="1">Belongs to the sigma-70 factor family. ECF subfamily.</text>
</comment>
<dbReference type="GO" id="GO:0003677">
    <property type="term" value="F:DNA binding"/>
    <property type="evidence" value="ECO:0007669"/>
    <property type="project" value="InterPro"/>
</dbReference>
<dbReference type="KEGG" id="rhoz:GXP67_20125"/>
<evidence type="ECO:0000259" key="5">
    <source>
        <dbReference type="Pfam" id="PF04542"/>
    </source>
</evidence>
<protein>
    <submittedName>
        <fullName evidence="7">RNA polymerase sigma-70 factor</fullName>
    </submittedName>
</protein>
<dbReference type="Proteomes" id="UP000480178">
    <property type="component" value="Chromosome"/>
</dbReference>
<sequence length="183" mass="22203">MDKQFDHLTTTQLLERLRQGDEQIFKWLYTQYWQKLYRAAYKRLKDGPLCEEIVQDIFASLWRRRSTFQLSQSWEAYFYKAVQYKVINAVSSQKVRKAYISTVTKLEADLSTENTLRFEELLHRIEQVTDRLPQRCQQVFWMSRRENFTIREISQQLDISQKAVEKQLTKALKQLRFSLQDYL</sequence>
<dbReference type="Pfam" id="PF04542">
    <property type="entry name" value="Sigma70_r2"/>
    <property type="match status" value="1"/>
</dbReference>
<feature type="domain" description="RNA polymerase sigma factor 70 region 4 type 2" evidence="6">
    <location>
        <begin position="124"/>
        <end position="175"/>
    </location>
</feature>
<dbReference type="NCBIfam" id="TIGR02985">
    <property type="entry name" value="Sig70_bacteroi1"/>
    <property type="match status" value="1"/>
</dbReference>
<feature type="domain" description="RNA polymerase sigma-70 region 2" evidence="5">
    <location>
        <begin position="28"/>
        <end position="94"/>
    </location>
</feature>
<keyword evidence="2" id="KW-0805">Transcription regulation</keyword>
<name>A0A6C0GMG5_9BACT</name>
<dbReference type="InterPro" id="IPR039425">
    <property type="entry name" value="RNA_pol_sigma-70-like"/>
</dbReference>
<dbReference type="PANTHER" id="PTHR43133:SF46">
    <property type="entry name" value="RNA POLYMERASE SIGMA-70 FACTOR ECF SUBFAMILY"/>
    <property type="match status" value="1"/>
</dbReference>
<dbReference type="EMBL" id="CP048222">
    <property type="protein sequence ID" value="QHT68792.1"/>
    <property type="molecule type" value="Genomic_DNA"/>
</dbReference>
<dbReference type="Gene3D" id="1.10.10.10">
    <property type="entry name" value="Winged helix-like DNA-binding domain superfamily/Winged helix DNA-binding domain"/>
    <property type="match status" value="1"/>
</dbReference>
<dbReference type="Gene3D" id="1.10.1740.10">
    <property type="match status" value="1"/>
</dbReference>
<evidence type="ECO:0000313" key="8">
    <source>
        <dbReference type="Proteomes" id="UP000480178"/>
    </source>
</evidence>
<dbReference type="InterPro" id="IPR013249">
    <property type="entry name" value="RNA_pol_sigma70_r4_t2"/>
</dbReference>
<dbReference type="GO" id="GO:0006352">
    <property type="term" value="P:DNA-templated transcription initiation"/>
    <property type="evidence" value="ECO:0007669"/>
    <property type="project" value="InterPro"/>
</dbReference>
<evidence type="ECO:0000256" key="1">
    <source>
        <dbReference type="ARBA" id="ARBA00010641"/>
    </source>
</evidence>